<dbReference type="EMBL" id="BAABME010002434">
    <property type="protein sequence ID" value="GAA0154616.1"/>
    <property type="molecule type" value="Genomic_DNA"/>
</dbReference>
<evidence type="ECO:0000256" key="1">
    <source>
        <dbReference type="SAM" id="MobiDB-lite"/>
    </source>
</evidence>
<sequence length="158" mass="17220">MAREHSDADVRTNITEEIRTAETSSNVQLPRPPSPATVMDPELLGFFRLFTSVGAEIIYGDITFSATCDPLAYIDIPQEVIQEIADRSKVVDDDILTLDPSLGEETSAQPLAMIPPLSSSVVPLRSVFAPQAPEDSQAGDDVESLLMRILSISRNSYL</sequence>
<reference evidence="2 3" key="1">
    <citation type="submission" date="2024-01" db="EMBL/GenBank/DDBJ databases">
        <title>The complete chloroplast genome sequence of Lithospermum erythrorhizon: insights into the phylogenetic relationship among Boraginaceae species and the maternal lineages of purple gromwells.</title>
        <authorList>
            <person name="Okada T."/>
            <person name="Watanabe K."/>
        </authorList>
    </citation>
    <scope>NUCLEOTIDE SEQUENCE [LARGE SCALE GENOMIC DNA]</scope>
</reference>
<dbReference type="AlphaFoldDB" id="A0AAV3PTZ3"/>
<dbReference type="Proteomes" id="UP001454036">
    <property type="component" value="Unassembled WGS sequence"/>
</dbReference>
<protein>
    <submittedName>
        <fullName evidence="2">Uncharacterized protein</fullName>
    </submittedName>
</protein>
<feature type="region of interest" description="Disordered" evidence="1">
    <location>
        <begin position="1"/>
        <end position="34"/>
    </location>
</feature>
<gene>
    <name evidence="2" type="ORF">LIER_12548</name>
</gene>
<feature type="compositionally biased region" description="Basic and acidic residues" evidence="1">
    <location>
        <begin position="1"/>
        <end position="20"/>
    </location>
</feature>
<comment type="caution">
    <text evidence="2">The sequence shown here is derived from an EMBL/GenBank/DDBJ whole genome shotgun (WGS) entry which is preliminary data.</text>
</comment>
<proteinExistence type="predicted"/>
<evidence type="ECO:0000313" key="3">
    <source>
        <dbReference type="Proteomes" id="UP001454036"/>
    </source>
</evidence>
<name>A0AAV3PTZ3_LITER</name>
<organism evidence="2 3">
    <name type="scientific">Lithospermum erythrorhizon</name>
    <name type="common">Purple gromwell</name>
    <name type="synonym">Lithospermum officinale var. erythrorhizon</name>
    <dbReference type="NCBI Taxonomy" id="34254"/>
    <lineage>
        <taxon>Eukaryota</taxon>
        <taxon>Viridiplantae</taxon>
        <taxon>Streptophyta</taxon>
        <taxon>Embryophyta</taxon>
        <taxon>Tracheophyta</taxon>
        <taxon>Spermatophyta</taxon>
        <taxon>Magnoliopsida</taxon>
        <taxon>eudicotyledons</taxon>
        <taxon>Gunneridae</taxon>
        <taxon>Pentapetalae</taxon>
        <taxon>asterids</taxon>
        <taxon>lamiids</taxon>
        <taxon>Boraginales</taxon>
        <taxon>Boraginaceae</taxon>
        <taxon>Boraginoideae</taxon>
        <taxon>Lithospermeae</taxon>
        <taxon>Lithospermum</taxon>
    </lineage>
</organism>
<evidence type="ECO:0000313" key="2">
    <source>
        <dbReference type="EMBL" id="GAA0154616.1"/>
    </source>
</evidence>
<keyword evidence="3" id="KW-1185">Reference proteome</keyword>
<accession>A0AAV3PTZ3</accession>